<gene>
    <name evidence="1" type="ORF">U0042_23655</name>
</gene>
<dbReference type="EMBL" id="CP139965">
    <property type="protein sequence ID" value="WQD77038.1"/>
    <property type="molecule type" value="Genomic_DNA"/>
</dbReference>
<dbReference type="RefSeq" id="WP_157977875.1">
    <property type="nucleotide sequence ID" value="NZ_CP139965.1"/>
</dbReference>
<accession>A0ABZ0WI49</accession>
<dbReference type="Proteomes" id="UP001325479">
    <property type="component" value="Chromosome"/>
</dbReference>
<reference evidence="1 2" key="1">
    <citation type="submission" date="2023-12" db="EMBL/GenBank/DDBJ databases">
        <title>Genome sequencing and assembly of bacterial species from a model synthetic community.</title>
        <authorList>
            <person name="Hogle S.L."/>
        </authorList>
    </citation>
    <scope>NUCLEOTIDE SEQUENCE [LARGE SCALE GENOMIC DNA]</scope>
    <source>
        <strain evidence="1 2">HAMBI 2494</strain>
    </source>
</reference>
<evidence type="ECO:0000313" key="2">
    <source>
        <dbReference type="Proteomes" id="UP001325479"/>
    </source>
</evidence>
<organism evidence="1 2">
    <name type="scientific">Paraburkholderia kururiensis</name>
    <dbReference type="NCBI Taxonomy" id="984307"/>
    <lineage>
        <taxon>Bacteria</taxon>
        <taxon>Pseudomonadati</taxon>
        <taxon>Pseudomonadota</taxon>
        <taxon>Betaproteobacteria</taxon>
        <taxon>Burkholderiales</taxon>
        <taxon>Burkholderiaceae</taxon>
        <taxon>Paraburkholderia</taxon>
    </lineage>
</organism>
<evidence type="ECO:0000313" key="1">
    <source>
        <dbReference type="EMBL" id="WQD77038.1"/>
    </source>
</evidence>
<proteinExistence type="predicted"/>
<sequence>MVKVFRIKGFLPQRIVAVTSWLRLRGIRWRGGGPGSFLASSTWPACRANLVNI</sequence>
<protein>
    <submittedName>
        <fullName evidence="1">Uncharacterized protein</fullName>
    </submittedName>
</protein>
<name>A0ABZ0WI49_9BURK</name>
<keyword evidence="2" id="KW-1185">Reference proteome</keyword>